<dbReference type="Proteomes" id="UP000070063">
    <property type="component" value="Unassembled WGS sequence"/>
</dbReference>
<sequence>MTNLVWQIKYESLPNIELNIGKYTAIYNEYETIEEDLLTIVDGYFKRRNSNSKEVSIIDTLNQELVSHHLFESVIIDNNLIENEHLLGASSILNKKIQRDFVNNLESNGYLQSINSLLEDLLELLNYTDLPLRTKQFDIKQFVKMLKFEYDLKDDYTRLIVRIEQVLPLVIEELKKQHNNQLLLIYLYPEANLSPKEQIRLKQLLISLDVNIIVLTGSMHFLAQQWKNNNYIRYDKQKLTSNFIDRLVWDAPLNFEQLEIENSLNQFTLTYQDKIEVHPTISNYQIAPIMLFNAIDLYVGINYMQHCQHQFNFDIDETLLPKTMFKYFSSYLK</sequence>
<dbReference type="EMBL" id="LRQI01000003">
    <property type="protein sequence ID" value="KXA40550.1"/>
    <property type="molecule type" value="Genomic_DNA"/>
</dbReference>
<accession>A0ABD4EJD5</accession>
<gene>
    <name evidence="1" type="ORF">HMPREF3225_00067</name>
</gene>
<evidence type="ECO:0000313" key="1">
    <source>
        <dbReference type="EMBL" id="KXA40550.1"/>
    </source>
</evidence>
<name>A0ABD4EJD5_STALU</name>
<proteinExistence type="predicted"/>
<reference evidence="1 2" key="1">
    <citation type="submission" date="2016-01" db="EMBL/GenBank/DDBJ databases">
        <authorList>
            <person name="Mitreva M."/>
            <person name="Pepin K.H."/>
            <person name="Mihindukulasuriya K.A."/>
            <person name="Fulton R."/>
            <person name="Fronick C."/>
            <person name="O'Laughlin M."/>
            <person name="Miner T."/>
            <person name="Herter B."/>
            <person name="Rosa B.A."/>
            <person name="Cordes M."/>
            <person name="Tomlinson C."/>
            <person name="Wollam A."/>
            <person name="Palsikar V.B."/>
            <person name="Mardis E.R."/>
            <person name="Wilson R.K."/>
        </authorList>
    </citation>
    <scope>NUCLEOTIDE SEQUENCE [LARGE SCALE GENOMIC DNA]</scope>
    <source>
        <strain evidence="1 2">MJR7738</strain>
    </source>
</reference>
<protein>
    <submittedName>
        <fullName evidence="1">Uncharacterized protein</fullName>
    </submittedName>
</protein>
<evidence type="ECO:0000313" key="2">
    <source>
        <dbReference type="Proteomes" id="UP000070063"/>
    </source>
</evidence>
<dbReference type="AlphaFoldDB" id="A0ABD4EJD5"/>
<organism evidence="1 2">
    <name type="scientific">Staphylococcus lugdunensis</name>
    <dbReference type="NCBI Taxonomy" id="28035"/>
    <lineage>
        <taxon>Bacteria</taxon>
        <taxon>Bacillati</taxon>
        <taxon>Bacillota</taxon>
        <taxon>Bacilli</taxon>
        <taxon>Bacillales</taxon>
        <taxon>Staphylococcaceae</taxon>
        <taxon>Staphylococcus</taxon>
    </lineage>
</organism>
<dbReference type="RefSeq" id="WP_002460845.1">
    <property type="nucleotide sequence ID" value="NZ_JBBLTT010000002.1"/>
</dbReference>
<comment type="caution">
    <text evidence="1">The sequence shown here is derived from an EMBL/GenBank/DDBJ whole genome shotgun (WGS) entry which is preliminary data.</text>
</comment>